<gene>
    <name evidence="4" type="ORF">H8S23_03710</name>
</gene>
<evidence type="ECO:0000313" key="4">
    <source>
        <dbReference type="EMBL" id="MBC5580604.1"/>
    </source>
</evidence>
<dbReference type="PANTHER" id="PTHR12304">
    <property type="entry name" value="INOSINE-URIDINE PREFERRING NUCLEOSIDE HYDROLASE"/>
    <property type="match status" value="1"/>
</dbReference>
<dbReference type="AlphaFoldDB" id="A0A923I7K9"/>
<dbReference type="GO" id="GO:0005829">
    <property type="term" value="C:cytosol"/>
    <property type="evidence" value="ECO:0007669"/>
    <property type="project" value="TreeGrafter"/>
</dbReference>
<dbReference type="InterPro" id="IPR015910">
    <property type="entry name" value="I/U_nuclsd_hydro_CS"/>
</dbReference>
<evidence type="ECO:0000256" key="1">
    <source>
        <dbReference type="ARBA" id="ARBA00022801"/>
    </source>
</evidence>
<accession>A0A923I7K9</accession>
<comment type="caution">
    <text evidence="4">The sequence shown here is derived from an EMBL/GenBank/DDBJ whole genome shotgun (WGS) entry which is preliminary data.</text>
</comment>
<evidence type="ECO:0000313" key="5">
    <source>
        <dbReference type="Proteomes" id="UP000659630"/>
    </source>
</evidence>
<dbReference type="EMBL" id="JACONZ010000001">
    <property type="protein sequence ID" value="MBC5580604.1"/>
    <property type="molecule type" value="Genomic_DNA"/>
</dbReference>
<dbReference type="Pfam" id="PF01156">
    <property type="entry name" value="IU_nuc_hydro"/>
    <property type="match status" value="1"/>
</dbReference>
<dbReference type="SUPFAM" id="SSF53590">
    <property type="entry name" value="Nucleoside hydrolase"/>
    <property type="match status" value="1"/>
</dbReference>
<organism evidence="4 5">
    <name type="scientific">Anaerofilum hominis</name>
    <dbReference type="NCBI Taxonomy" id="2763016"/>
    <lineage>
        <taxon>Bacteria</taxon>
        <taxon>Bacillati</taxon>
        <taxon>Bacillota</taxon>
        <taxon>Clostridia</taxon>
        <taxon>Eubacteriales</taxon>
        <taxon>Oscillospiraceae</taxon>
        <taxon>Anaerofilum</taxon>
    </lineage>
</organism>
<dbReference type="GO" id="GO:0006152">
    <property type="term" value="P:purine nucleoside catabolic process"/>
    <property type="evidence" value="ECO:0007669"/>
    <property type="project" value="TreeGrafter"/>
</dbReference>
<feature type="domain" description="Inosine/uridine-preferring nucleoside hydrolase" evidence="3">
    <location>
        <begin position="5"/>
        <end position="313"/>
    </location>
</feature>
<keyword evidence="1 4" id="KW-0378">Hydrolase</keyword>
<reference evidence="4" key="1">
    <citation type="submission" date="2020-08" db="EMBL/GenBank/DDBJ databases">
        <title>Genome public.</title>
        <authorList>
            <person name="Liu C."/>
            <person name="Sun Q."/>
        </authorList>
    </citation>
    <scope>NUCLEOTIDE SEQUENCE</scope>
    <source>
        <strain evidence="4">BX8</strain>
    </source>
</reference>
<proteinExistence type="predicted"/>
<dbReference type="GO" id="GO:0045437">
    <property type="term" value="F:uridine nucleosidase activity"/>
    <property type="evidence" value="ECO:0007669"/>
    <property type="project" value="UniProtKB-ARBA"/>
</dbReference>
<evidence type="ECO:0000256" key="2">
    <source>
        <dbReference type="ARBA" id="ARBA00023295"/>
    </source>
</evidence>
<dbReference type="InterPro" id="IPR023186">
    <property type="entry name" value="IUNH"/>
</dbReference>
<dbReference type="PANTHER" id="PTHR12304:SF4">
    <property type="entry name" value="URIDINE NUCLEOSIDASE"/>
    <property type="match status" value="1"/>
</dbReference>
<keyword evidence="2" id="KW-0326">Glycosidase</keyword>
<sequence>MKRKIILDVDTGSDDAVAIMSAVLSPDLQLEAVCSVAGNKDIDKTTENTLRVIQLLGADVPVYRGCREPLVKFLCPDRLPKRGASKPVLKDGKEVQMHADYLDIPAAVIREQAISAPEFYVQYLRAAKEPVTIVAVGPLTNVAMALLLDNSILNKIEEIVVMGGGYNITNTSPSAEFNIWYDPEAAQRVFHCGAKVTIVPLDATHAACVTLEDCARFRALGTVSGNFAAELCEQRITVHDDSQPLAVPHAAAVHDAVCVAYLIDPSVLKDVRHVHCDVGFRDFCEGQTILDPRYYTEEKNCYFAFDGDRFKFVDILCDLFARDKKAGR</sequence>
<dbReference type="InterPro" id="IPR001910">
    <property type="entry name" value="Inosine/uridine_hydrolase_dom"/>
</dbReference>
<dbReference type="PROSITE" id="PS01247">
    <property type="entry name" value="IUNH"/>
    <property type="match status" value="1"/>
</dbReference>
<protein>
    <submittedName>
        <fullName evidence="4">Nucleoside hydrolase</fullName>
    </submittedName>
</protein>
<evidence type="ECO:0000259" key="3">
    <source>
        <dbReference type="Pfam" id="PF01156"/>
    </source>
</evidence>
<dbReference type="InterPro" id="IPR036452">
    <property type="entry name" value="Ribo_hydro-like"/>
</dbReference>
<dbReference type="Proteomes" id="UP000659630">
    <property type="component" value="Unassembled WGS sequence"/>
</dbReference>
<dbReference type="Gene3D" id="3.90.245.10">
    <property type="entry name" value="Ribonucleoside hydrolase-like"/>
    <property type="match status" value="1"/>
</dbReference>
<dbReference type="RefSeq" id="WP_186886944.1">
    <property type="nucleotide sequence ID" value="NZ_JACONZ010000001.1"/>
</dbReference>
<name>A0A923I7K9_9FIRM</name>
<keyword evidence="5" id="KW-1185">Reference proteome</keyword>
<dbReference type="GO" id="GO:0008477">
    <property type="term" value="F:purine nucleosidase activity"/>
    <property type="evidence" value="ECO:0007669"/>
    <property type="project" value="TreeGrafter"/>
</dbReference>